<accession>A0A7W6FKD9</accession>
<gene>
    <name evidence="1" type="ORF">GGQ65_004355</name>
</gene>
<sequence length="41" mass="4503">MNHGLRSLLRVHLGTAFQSALPPVSLKGPTAHDFQLEKTMC</sequence>
<organism evidence="1 2">
    <name type="scientific">Rhizobium fabae</name>
    <dbReference type="NCBI Taxonomy" id="573179"/>
    <lineage>
        <taxon>Bacteria</taxon>
        <taxon>Pseudomonadati</taxon>
        <taxon>Pseudomonadota</taxon>
        <taxon>Alphaproteobacteria</taxon>
        <taxon>Hyphomicrobiales</taxon>
        <taxon>Rhizobiaceae</taxon>
        <taxon>Rhizobium/Agrobacterium group</taxon>
        <taxon>Rhizobium</taxon>
    </lineage>
</organism>
<protein>
    <submittedName>
        <fullName evidence="1">Uncharacterized protein</fullName>
    </submittedName>
</protein>
<dbReference type="AlphaFoldDB" id="A0A7W6FKD9"/>
<comment type="caution">
    <text evidence="1">The sequence shown here is derived from an EMBL/GenBank/DDBJ whole genome shotgun (WGS) entry which is preliminary data.</text>
</comment>
<proteinExistence type="predicted"/>
<name>A0A7W6FKD9_9HYPH</name>
<evidence type="ECO:0000313" key="1">
    <source>
        <dbReference type="EMBL" id="MBB3917045.1"/>
    </source>
</evidence>
<dbReference type="EMBL" id="JACIDG010000011">
    <property type="protein sequence ID" value="MBB3917045.1"/>
    <property type="molecule type" value="Genomic_DNA"/>
</dbReference>
<evidence type="ECO:0000313" key="2">
    <source>
        <dbReference type="Proteomes" id="UP000545490"/>
    </source>
</evidence>
<reference evidence="1 2" key="1">
    <citation type="submission" date="2020-08" db="EMBL/GenBank/DDBJ databases">
        <title>Genomic Encyclopedia of Type Strains, Phase IV (KMG-IV): sequencing the most valuable type-strain genomes for metagenomic binning, comparative biology and taxonomic classification.</title>
        <authorList>
            <person name="Goeker M."/>
        </authorList>
    </citation>
    <scope>NUCLEOTIDE SEQUENCE [LARGE SCALE GENOMIC DNA]</scope>
    <source>
        <strain evidence="1 2">DSM 19331</strain>
    </source>
</reference>
<dbReference type="Proteomes" id="UP000545490">
    <property type="component" value="Unassembled WGS sequence"/>
</dbReference>